<dbReference type="InterPro" id="IPR036615">
    <property type="entry name" value="Mur_ligase_C_dom_sf"/>
</dbReference>
<feature type="domain" description="Mur ligase C-terminal" evidence="4">
    <location>
        <begin position="338"/>
        <end position="456"/>
    </location>
</feature>
<dbReference type="InterPro" id="IPR004101">
    <property type="entry name" value="Mur_ligase_C"/>
</dbReference>
<proteinExistence type="predicted"/>
<dbReference type="Gene3D" id="3.90.190.20">
    <property type="entry name" value="Mur ligase, C-terminal domain"/>
    <property type="match status" value="1"/>
</dbReference>
<dbReference type="Gene3D" id="3.40.1190.10">
    <property type="entry name" value="Mur-like, catalytic domain"/>
    <property type="match status" value="1"/>
</dbReference>
<dbReference type="EMBL" id="RXWV01000049">
    <property type="protein sequence ID" value="RTX72557.1"/>
    <property type="molecule type" value="Genomic_DNA"/>
</dbReference>
<dbReference type="InterPro" id="IPR013221">
    <property type="entry name" value="Mur_ligase_cen"/>
</dbReference>
<dbReference type="RefSeq" id="WP_126477372.1">
    <property type="nucleotide sequence ID" value="NZ_RXWV01000049.1"/>
</dbReference>
<dbReference type="InterPro" id="IPR036565">
    <property type="entry name" value="Mur-like_cat_sf"/>
</dbReference>
<dbReference type="Pfam" id="PF08245">
    <property type="entry name" value="Mur_ligase_M"/>
    <property type="match status" value="1"/>
</dbReference>
<reference evidence="6 7" key="1">
    <citation type="submission" date="2018-10" db="EMBL/GenBank/DDBJ databases">
        <title>A collection Staphylococci species genome sequencing.</title>
        <authorList>
            <person name="Cole K."/>
        </authorList>
    </citation>
    <scope>NUCLEOTIDE SEQUENCE [LARGE SCALE GENOMIC DNA]</scope>
    <source>
        <strain evidence="7">NCTC 12218</strain>
    </source>
</reference>
<evidence type="ECO:0000256" key="3">
    <source>
        <dbReference type="ARBA" id="ARBA00022840"/>
    </source>
</evidence>
<dbReference type="SUPFAM" id="SSF53244">
    <property type="entry name" value="MurD-like peptide ligases, peptide-binding domain"/>
    <property type="match status" value="1"/>
</dbReference>
<feature type="domain" description="Mur ligase central" evidence="5">
    <location>
        <begin position="120"/>
        <end position="309"/>
    </location>
</feature>
<name>A0AAJ4SHH0_MAMSC</name>
<dbReference type="PANTHER" id="PTHR43024">
    <property type="entry name" value="UDP-N-ACETYLMURAMOYL-TRIPEPTIDE--D-ALANYL-D-ALANINE LIGASE"/>
    <property type="match status" value="1"/>
</dbReference>
<dbReference type="InterPro" id="IPR051046">
    <property type="entry name" value="MurCDEF_CellWall_CoF430Synth"/>
</dbReference>
<evidence type="ECO:0000259" key="4">
    <source>
        <dbReference type="Pfam" id="PF02875"/>
    </source>
</evidence>
<dbReference type="GO" id="GO:0016881">
    <property type="term" value="F:acid-amino acid ligase activity"/>
    <property type="evidence" value="ECO:0007669"/>
    <property type="project" value="InterPro"/>
</dbReference>
<dbReference type="Proteomes" id="UP000274792">
    <property type="component" value="Unassembled WGS sequence"/>
</dbReference>
<dbReference type="Pfam" id="PF02875">
    <property type="entry name" value="Mur_ligase_C"/>
    <property type="match status" value="1"/>
</dbReference>
<evidence type="ECO:0000313" key="7">
    <source>
        <dbReference type="Proteomes" id="UP000274792"/>
    </source>
</evidence>
<evidence type="ECO:0000256" key="1">
    <source>
        <dbReference type="ARBA" id="ARBA00022598"/>
    </source>
</evidence>
<protein>
    <submittedName>
        <fullName evidence="6">Glutamate ligase</fullName>
    </submittedName>
</protein>
<dbReference type="AlphaFoldDB" id="A0AAJ4SHH0"/>
<dbReference type="GO" id="GO:0005524">
    <property type="term" value="F:ATP binding"/>
    <property type="evidence" value="ECO:0007669"/>
    <property type="project" value="UniProtKB-KW"/>
</dbReference>
<dbReference type="SUPFAM" id="SSF53623">
    <property type="entry name" value="MurD-like peptide ligases, catalytic domain"/>
    <property type="match status" value="1"/>
</dbReference>
<organism evidence="6 7">
    <name type="scientific">Mammaliicoccus sciuri</name>
    <name type="common">Staphylococcus sciuri</name>
    <dbReference type="NCBI Taxonomy" id="1296"/>
    <lineage>
        <taxon>Bacteria</taxon>
        <taxon>Bacillati</taxon>
        <taxon>Bacillota</taxon>
        <taxon>Bacilli</taxon>
        <taxon>Bacillales</taxon>
        <taxon>Staphylococcaceae</taxon>
        <taxon>Mammaliicoccus</taxon>
    </lineage>
</organism>
<accession>A0AAJ4SHH0</accession>
<gene>
    <name evidence="6" type="ORF">CD117_08310</name>
</gene>
<keyword evidence="2" id="KW-0547">Nucleotide-binding</keyword>
<evidence type="ECO:0000256" key="2">
    <source>
        <dbReference type="ARBA" id="ARBA00022741"/>
    </source>
</evidence>
<evidence type="ECO:0000259" key="5">
    <source>
        <dbReference type="Pfam" id="PF08245"/>
    </source>
</evidence>
<sequence>MNIKEIADIIGGKLRDAEGKEFNEIKDFETSYHHVNNKDTAYISPNSTTWSKELGRNKNADEGNDLIDRNNENIGLIITEYYINDLKYKIPQIIIKDSVKALKTLAIHIRNQYQNPIIAITGSIGKSSTRMLISSLLKDYKVLENRGNNNVRGSIYALMLKLITNPDFAVFEMSMNAINYRENTSQIVKPDITILTGIGAAHYSTFDSIQQIAELKARIFSGLNHDGFAIINNDTMHSDYLKNHASKYTQNILAYSLSNEQNSDIKIKKIEYHKGFIELSIFNDNKIEKYHLNTLSEGMVLNALAAILTLKSLKIPIVKKYFKAFKTFPKVLNMKQIETDNHDLTLIDDTHNASLPSMINAIKAFNSQAKFFSGNKVIALGKINDLGNKSKEIHLELLDVLKDSQADYILCLDDDLRPVVNKLQNKHVTWYPNKELLTFDLKLLCNEDALVLLKSSSGGTEFPSIARKLPNILKRSRIPNDIKNHFEETTNLGHSYLVIDNKTNEVIEEHNINNSMTIEGLGPLIYYLNAIDKNLVNTKIIMHEWPTNNEKYYKGKEINLYYLLEAMSFSPHPSLTYELSDYLFQNSLNRKLYIKHCINTMSLSTTICTNLTGRFRIKERQSFTVSDLFSIYRKYKEALFKFNNEFIIGTKARSGLIRGEDNTIIFTSYNNLDELRRKVINK</sequence>
<keyword evidence="3" id="KW-0067">ATP-binding</keyword>
<comment type="caution">
    <text evidence="6">The sequence shown here is derived from an EMBL/GenBank/DDBJ whole genome shotgun (WGS) entry which is preliminary data.</text>
</comment>
<dbReference type="PANTHER" id="PTHR43024:SF1">
    <property type="entry name" value="UDP-N-ACETYLMURAMOYL-TRIPEPTIDE--D-ALANYL-D-ALANINE LIGASE"/>
    <property type="match status" value="1"/>
</dbReference>
<evidence type="ECO:0000313" key="6">
    <source>
        <dbReference type="EMBL" id="RTX72557.1"/>
    </source>
</evidence>
<keyword evidence="1 6" id="KW-0436">Ligase</keyword>